<dbReference type="AlphaFoldDB" id="D8PIB1"/>
<dbReference type="Proteomes" id="UP000001660">
    <property type="component" value="Chromosome"/>
</dbReference>
<proteinExistence type="predicted"/>
<gene>
    <name evidence="1" type="ORF">NIDE3310</name>
</gene>
<dbReference type="STRING" id="330214.NIDE3310"/>
<protein>
    <submittedName>
        <fullName evidence="1">Uncharacterized protein</fullName>
    </submittedName>
</protein>
<evidence type="ECO:0000313" key="2">
    <source>
        <dbReference type="Proteomes" id="UP000001660"/>
    </source>
</evidence>
<dbReference type="HOGENOM" id="CLU_108058_0_0_0"/>
<evidence type="ECO:0000313" key="1">
    <source>
        <dbReference type="EMBL" id="CBK42998.1"/>
    </source>
</evidence>
<accession>D8PIB1</accession>
<sequence length="201" mass="22953">MGVSLSAFLCWSGVSEASDTNAAFPAAPSEFSASLTKRVEGRRFEAQVFAKGDRIRLEYKYAVKTELGYSSIEIVRLDKHESWFLLAQRRQILPVPVKPEEILPIQPSLPGEKSRTLVGDATTIGRASKLYEVRVDYNGRDERFYEWVDAETGVVLKLVSQDRDWSIEYSRIRFSPQPDYYFEEPTGYRRWAPASATQERG</sequence>
<organism evidence="1 2">
    <name type="scientific">Nitrospira defluvii</name>
    <dbReference type="NCBI Taxonomy" id="330214"/>
    <lineage>
        <taxon>Bacteria</taxon>
        <taxon>Pseudomonadati</taxon>
        <taxon>Nitrospirota</taxon>
        <taxon>Nitrospiria</taxon>
        <taxon>Nitrospirales</taxon>
        <taxon>Nitrospiraceae</taxon>
        <taxon>Nitrospira</taxon>
    </lineage>
</organism>
<keyword evidence="2" id="KW-1185">Reference proteome</keyword>
<reference evidence="1 2" key="1">
    <citation type="journal article" date="2010" name="Proc. Natl. Acad. Sci. U.S.A.">
        <title>A Nitrospira metagenome illuminates the physiology and evolution of globally important nitrite-oxidizing bacteria.</title>
        <authorList>
            <person name="Lucker S."/>
            <person name="Wagner M."/>
            <person name="Maixner F."/>
            <person name="Pelletier E."/>
            <person name="Koch H."/>
            <person name="Vacherie B."/>
            <person name="Rattei T."/>
            <person name="Sinninghe Damste J."/>
            <person name="Spieck E."/>
            <person name="Le Paslier D."/>
            <person name="Daims H."/>
        </authorList>
    </citation>
    <scope>NUCLEOTIDE SEQUENCE [LARGE SCALE GENOMIC DNA]</scope>
</reference>
<dbReference type="KEGG" id="nde:NIDE3310"/>
<name>D8PIB1_9BACT</name>
<dbReference type="EMBL" id="FP929003">
    <property type="protein sequence ID" value="CBK42998.1"/>
    <property type="molecule type" value="Genomic_DNA"/>
</dbReference>